<dbReference type="Gene3D" id="3.40.30.10">
    <property type="entry name" value="Glutaredoxin"/>
    <property type="match status" value="1"/>
</dbReference>
<organism evidence="5 6">
    <name type="scientific">Phyllobacterium phragmitis</name>
    <dbReference type="NCBI Taxonomy" id="2670329"/>
    <lineage>
        <taxon>Bacteria</taxon>
        <taxon>Pseudomonadati</taxon>
        <taxon>Pseudomonadota</taxon>
        <taxon>Alphaproteobacteria</taxon>
        <taxon>Hyphomicrobiales</taxon>
        <taxon>Phyllobacteriaceae</taxon>
        <taxon>Phyllobacterium</taxon>
    </lineage>
</organism>
<comment type="caution">
    <text evidence="5">The sequence shown here is derived from an EMBL/GenBank/DDBJ whole genome shotgun (WGS) entry which is preliminary data.</text>
</comment>
<keyword evidence="6" id="KW-1185">Reference proteome</keyword>
<dbReference type="Proteomes" id="UP001628091">
    <property type="component" value="Unassembled WGS sequence"/>
</dbReference>
<dbReference type="InterPro" id="IPR036249">
    <property type="entry name" value="Thioredoxin-like_sf"/>
</dbReference>
<evidence type="ECO:0000256" key="3">
    <source>
        <dbReference type="RuleBase" id="RU366011"/>
    </source>
</evidence>
<dbReference type="PANTHER" id="PTHR10430:SF16">
    <property type="entry name" value="PEROXIREDOXIN-5, MITOCHONDRIAL"/>
    <property type="match status" value="1"/>
</dbReference>
<dbReference type="InterPro" id="IPR013740">
    <property type="entry name" value="Redoxin"/>
</dbReference>
<evidence type="ECO:0000259" key="4">
    <source>
        <dbReference type="PROSITE" id="PS51352"/>
    </source>
</evidence>
<dbReference type="PANTHER" id="PTHR10430">
    <property type="entry name" value="PEROXIREDOXIN"/>
    <property type="match status" value="1"/>
</dbReference>
<comment type="similarity">
    <text evidence="3">Belongs to the peroxiredoxin family. Prx5 subfamily.</text>
</comment>
<gene>
    <name evidence="5" type="ORF">PPNSA23_12380</name>
</gene>
<accession>A0ABQ0GXA5</accession>
<evidence type="ECO:0000256" key="2">
    <source>
        <dbReference type="ARBA" id="ARBA00023002"/>
    </source>
</evidence>
<feature type="domain" description="Thioredoxin" evidence="4">
    <location>
        <begin position="3"/>
        <end position="161"/>
    </location>
</feature>
<dbReference type="CDD" id="cd03013">
    <property type="entry name" value="PRX5_like"/>
    <property type="match status" value="1"/>
</dbReference>
<comment type="catalytic activity">
    <reaction evidence="3">
        <text>a hydroperoxide + 2 glutathione = an alcohol + glutathione disulfide + H2O</text>
        <dbReference type="Rhea" id="RHEA:62632"/>
        <dbReference type="ChEBI" id="CHEBI:15377"/>
        <dbReference type="ChEBI" id="CHEBI:30879"/>
        <dbReference type="ChEBI" id="CHEBI:35924"/>
        <dbReference type="ChEBI" id="CHEBI:57925"/>
        <dbReference type="ChEBI" id="CHEBI:58297"/>
        <dbReference type="EC" id="1.11.1.27"/>
    </reaction>
</comment>
<protein>
    <recommendedName>
        <fullName evidence="3">Glutathione-dependent peroxiredoxin</fullName>
        <ecNumber evidence="3">1.11.1.27</ecNumber>
    </recommendedName>
</protein>
<evidence type="ECO:0000256" key="1">
    <source>
        <dbReference type="ARBA" id="ARBA00022559"/>
    </source>
</evidence>
<comment type="function">
    <text evidence="3">Thiol-specific peroxidase that catalyzes the reduction of hydrogen peroxide and organic hydroperoxides to water and alcohols, respectively. Plays a role in cell protection against oxidative stress by detoxifying peroxides.</text>
</comment>
<reference evidence="5 6" key="1">
    <citation type="submission" date="2024-10" db="EMBL/GenBank/DDBJ databases">
        <title>Isolation, draft genome sequencing and identification of Phyllobacterium sp. NSA23, isolated from leaf soil.</title>
        <authorList>
            <person name="Akita H."/>
        </authorList>
    </citation>
    <scope>NUCLEOTIDE SEQUENCE [LARGE SCALE GENOMIC DNA]</scope>
    <source>
        <strain evidence="5 6">NSA23</strain>
    </source>
</reference>
<proteinExistence type="inferred from homology"/>
<dbReference type="Pfam" id="PF08534">
    <property type="entry name" value="Redoxin"/>
    <property type="match status" value="1"/>
</dbReference>
<keyword evidence="3" id="KW-0049">Antioxidant</keyword>
<sequence length="161" mass="16789">MTIRVGDKVPAATFKVKTAEGIKDITSEELFGGKKVVLFGVPGAFTPTCSLNHLPGYLENHEAILAKGVDQIAVVAVNDPHVMGAWAQSTGGEGKILYLSDGNGTFTKAAGLDIDLSAAHLGTRSKRYSALIEDGVVKALNIEDAPGQAITSSAAELLKQL</sequence>
<evidence type="ECO:0000313" key="5">
    <source>
        <dbReference type="EMBL" id="GAB1581295.1"/>
    </source>
</evidence>
<dbReference type="EMBL" id="BAAFZP010000001">
    <property type="protein sequence ID" value="GAB1581295.1"/>
    <property type="molecule type" value="Genomic_DNA"/>
</dbReference>
<name>A0ABQ0GXA5_9HYPH</name>
<keyword evidence="3" id="KW-0676">Redox-active center</keyword>
<dbReference type="PROSITE" id="PS51352">
    <property type="entry name" value="THIOREDOXIN_2"/>
    <property type="match status" value="1"/>
</dbReference>
<dbReference type="RefSeq" id="WP_407864153.1">
    <property type="nucleotide sequence ID" value="NZ_BAAFZP010000001.1"/>
</dbReference>
<evidence type="ECO:0000313" key="6">
    <source>
        <dbReference type="Proteomes" id="UP001628091"/>
    </source>
</evidence>
<keyword evidence="1 3" id="KW-0575">Peroxidase</keyword>
<dbReference type="InterPro" id="IPR037944">
    <property type="entry name" value="PRX5-like"/>
</dbReference>
<dbReference type="SUPFAM" id="SSF52833">
    <property type="entry name" value="Thioredoxin-like"/>
    <property type="match status" value="1"/>
</dbReference>
<dbReference type="InterPro" id="IPR013766">
    <property type="entry name" value="Thioredoxin_domain"/>
</dbReference>
<keyword evidence="2 3" id="KW-0560">Oxidoreductase</keyword>
<dbReference type="EC" id="1.11.1.27" evidence="3"/>